<keyword evidence="5" id="KW-0460">Magnesium</keyword>
<feature type="region of interest" description="Disordered" evidence="7">
    <location>
        <begin position="1"/>
        <end position="69"/>
    </location>
</feature>
<protein>
    <recommendedName>
        <fullName evidence="10">Geranylgeranyl pyrophosphate synthase</fullName>
    </recommendedName>
</protein>
<dbReference type="InterPro" id="IPR033749">
    <property type="entry name" value="Polyprenyl_synt_CS"/>
</dbReference>
<keyword evidence="3 6" id="KW-0808">Transferase</keyword>
<reference evidence="8 9" key="1">
    <citation type="submission" date="2021-01" db="EMBL/GenBank/DDBJ databases">
        <title>Whole genome shotgun sequence of Cellulomonas oligotrophica NBRC 109435.</title>
        <authorList>
            <person name="Komaki H."/>
            <person name="Tamura T."/>
        </authorList>
    </citation>
    <scope>NUCLEOTIDE SEQUENCE [LARGE SCALE GENOMIC DNA]</scope>
    <source>
        <strain evidence="8 9">NBRC 109435</strain>
    </source>
</reference>
<dbReference type="InterPro" id="IPR008949">
    <property type="entry name" value="Isoprenoid_synthase_dom_sf"/>
</dbReference>
<name>A0ABQ4D634_9CELL</name>
<dbReference type="SFLD" id="SFLDS00005">
    <property type="entry name" value="Isoprenoid_Synthase_Type_I"/>
    <property type="match status" value="1"/>
</dbReference>
<keyword evidence="9" id="KW-1185">Reference proteome</keyword>
<dbReference type="Gene3D" id="1.10.600.10">
    <property type="entry name" value="Farnesyl Diphosphate Synthase"/>
    <property type="match status" value="1"/>
</dbReference>
<dbReference type="Proteomes" id="UP000618382">
    <property type="component" value="Unassembled WGS sequence"/>
</dbReference>
<evidence type="ECO:0008006" key="10">
    <source>
        <dbReference type="Google" id="ProtNLM"/>
    </source>
</evidence>
<dbReference type="PANTHER" id="PTHR12001:SF85">
    <property type="entry name" value="SHORT CHAIN ISOPRENYL DIPHOSPHATE SYNTHASE"/>
    <property type="match status" value="1"/>
</dbReference>
<comment type="similarity">
    <text evidence="2 6">Belongs to the FPP/GGPP synthase family.</text>
</comment>
<proteinExistence type="inferred from homology"/>
<evidence type="ECO:0000313" key="9">
    <source>
        <dbReference type="Proteomes" id="UP000618382"/>
    </source>
</evidence>
<comment type="cofactor">
    <cofactor evidence="1">
        <name>Mg(2+)</name>
        <dbReference type="ChEBI" id="CHEBI:18420"/>
    </cofactor>
</comment>
<dbReference type="InterPro" id="IPR000092">
    <property type="entry name" value="Polyprenyl_synt"/>
</dbReference>
<dbReference type="EMBL" id="BONN01000001">
    <property type="protein sequence ID" value="GIG31171.1"/>
    <property type="molecule type" value="Genomic_DNA"/>
</dbReference>
<evidence type="ECO:0000256" key="1">
    <source>
        <dbReference type="ARBA" id="ARBA00001946"/>
    </source>
</evidence>
<evidence type="ECO:0000256" key="2">
    <source>
        <dbReference type="ARBA" id="ARBA00006706"/>
    </source>
</evidence>
<gene>
    <name evidence="8" type="ORF">Col01nite_03300</name>
</gene>
<dbReference type="Pfam" id="PF00348">
    <property type="entry name" value="polyprenyl_synt"/>
    <property type="match status" value="1"/>
</dbReference>
<comment type="caution">
    <text evidence="8">The sequence shown here is derived from an EMBL/GenBank/DDBJ whole genome shotgun (WGS) entry which is preliminary data.</text>
</comment>
<keyword evidence="4" id="KW-0479">Metal-binding</keyword>
<organism evidence="8 9">
    <name type="scientific">Cellulomonas oligotrophica</name>
    <dbReference type="NCBI Taxonomy" id="931536"/>
    <lineage>
        <taxon>Bacteria</taxon>
        <taxon>Bacillati</taxon>
        <taxon>Actinomycetota</taxon>
        <taxon>Actinomycetes</taxon>
        <taxon>Micrococcales</taxon>
        <taxon>Cellulomonadaceae</taxon>
        <taxon>Cellulomonas</taxon>
    </lineage>
</organism>
<dbReference type="PROSITE" id="PS00723">
    <property type="entry name" value="POLYPRENYL_SYNTHASE_1"/>
    <property type="match status" value="1"/>
</dbReference>
<evidence type="ECO:0000256" key="7">
    <source>
        <dbReference type="SAM" id="MobiDB-lite"/>
    </source>
</evidence>
<dbReference type="SUPFAM" id="SSF48576">
    <property type="entry name" value="Terpenoid synthases"/>
    <property type="match status" value="1"/>
</dbReference>
<sequence>MLSIPRRAAETSATAGDGMAQGAGESPHGRDLRTSAGTHPGESGGHVLDLPPDRTAPGTPAAQQGGTPDDLRDVAALAHRVEATMGHVERVLHAAVAERVARAGVVSPVHGDLWADTAAIVGGKLMRPRLTVTAYLGLGGADVDAVAPVAAAQEVLHTAMLVHDDLLDHDEVRRGRPNVAGATRARRAAGGVHGRALDDQAAAAAVLAGDAAIAESFRLITASTAPAATRVELVSMLAAGIETTVAGELLDVTAELLPPADVDPLLVAELKTAAYSFRIPLECGAVLAGARPELRTALALIGTALGLSYQLTDDDLGVFGDPQATGKSVLSDLRAGKRTELLRLGLARADAAGRAVLDRHVGRPDLDEDGAREVRAVLRDSGALDEVRALTRRTAHVARTLATTTLPGPLAGYLAGVVDDLVGRGH</sequence>
<evidence type="ECO:0000256" key="3">
    <source>
        <dbReference type="ARBA" id="ARBA00022679"/>
    </source>
</evidence>
<accession>A0ABQ4D634</accession>
<evidence type="ECO:0000256" key="5">
    <source>
        <dbReference type="ARBA" id="ARBA00022842"/>
    </source>
</evidence>
<evidence type="ECO:0000313" key="8">
    <source>
        <dbReference type="EMBL" id="GIG31171.1"/>
    </source>
</evidence>
<evidence type="ECO:0000256" key="6">
    <source>
        <dbReference type="RuleBase" id="RU004466"/>
    </source>
</evidence>
<evidence type="ECO:0000256" key="4">
    <source>
        <dbReference type="ARBA" id="ARBA00022723"/>
    </source>
</evidence>
<dbReference type="PANTHER" id="PTHR12001">
    <property type="entry name" value="GERANYLGERANYL PYROPHOSPHATE SYNTHASE"/>
    <property type="match status" value="1"/>
</dbReference>